<evidence type="ECO:0000313" key="3">
    <source>
        <dbReference type="EMBL" id="QIQ03455.1"/>
    </source>
</evidence>
<dbReference type="Proteomes" id="UP000501179">
    <property type="component" value="Chromosome"/>
</dbReference>
<evidence type="ECO:0000256" key="1">
    <source>
        <dbReference type="SAM" id="MobiDB-lite"/>
    </source>
</evidence>
<gene>
    <name evidence="3" type="ORF">HA039_14890</name>
</gene>
<organism evidence="3 4">
    <name type="scientific">Streptomyces liangshanensis</name>
    <dbReference type="NCBI Taxonomy" id="2717324"/>
    <lineage>
        <taxon>Bacteria</taxon>
        <taxon>Bacillati</taxon>
        <taxon>Actinomycetota</taxon>
        <taxon>Actinomycetes</taxon>
        <taxon>Kitasatosporales</taxon>
        <taxon>Streptomycetaceae</taxon>
        <taxon>Streptomyces</taxon>
    </lineage>
</organism>
<protein>
    <submittedName>
        <fullName evidence="3">Uncharacterized protein</fullName>
    </submittedName>
</protein>
<evidence type="ECO:0000313" key="4">
    <source>
        <dbReference type="Proteomes" id="UP000501179"/>
    </source>
</evidence>
<dbReference type="RefSeq" id="WP_167029341.1">
    <property type="nucleotide sequence ID" value="NZ_CP050177.1"/>
</dbReference>
<accession>A0A6G9GYZ5</accession>
<proteinExistence type="predicted"/>
<name>A0A6G9GYZ5_9ACTN</name>
<feature type="region of interest" description="Disordered" evidence="1">
    <location>
        <begin position="250"/>
        <end position="292"/>
    </location>
</feature>
<sequence>MPIEEPFEDRIGQALRATGDAFEPPDRSALVDGGLARGRRTVVRRRWAAVTGSVVALAVVGVGGAYGGGWWNGTGKGDTSVALPALSASAKETSGAELTRILTGLLPRGTFGEVTARGPGDPHGALVSGVFDDGKGRAGISLTLTRVSGEPAIPEKQCPPRAIVPHKGCSLTTLLGGSTLRIFQGYEYPDQPQGVQRWQATLVTDRFLVDVTEYNSPAEKGAPVSRPEPPLGVEQLRDLVTSNAWNGPLGELAVAPSGKDATGPAKAPTRSAAPSTTPDPKGAGGSGSAGTAPKKVRQTFLSLLPAGVKVLDQGGQGDEYAYAVVDDGKGAGFVQINVQAGMGDVAGELFGAGSTTLPDGTLLSTKKEPSEKGGQGAVMWTVDTLRPDGLRVVVSALNAAGFHADATREAPVLSIEQLTALATSEKWRTAR</sequence>
<dbReference type="AlphaFoldDB" id="A0A6G9GYZ5"/>
<keyword evidence="2" id="KW-0472">Membrane</keyword>
<reference evidence="3 4" key="1">
    <citation type="submission" date="2020-03" db="EMBL/GenBank/DDBJ databases">
        <title>A novel species.</title>
        <authorList>
            <person name="Gao J."/>
        </authorList>
    </citation>
    <scope>NUCLEOTIDE SEQUENCE [LARGE SCALE GENOMIC DNA]</scope>
    <source>
        <strain evidence="3 4">QMT-12</strain>
    </source>
</reference>
<dbReference type="EMBL" id="CP050177">
    <property type="protein sequence ID" value="QIQ03455.1"/>
    <property type="molecule type" value="Genomic_DNA"/>
</dbReference>
<keyword evidence="4" id="KW-1185">Reference proteome</keyword>
<feature type="transmembrane region" description="Helical" evidence="2">
    <location>
        <begin position="47"/>
        <end position="71"/>
    </location>
</feature>
<keyword evidence="2" id="KW-0812">Transmembrane</keyword>
<keyword evidence="2" id="KW-1133">Transmembrane helix</keyword>
<evidence type="ECO:0000256" key="2">
    <source>
        <dbReference type="SAM" id="Phobius"/>
    </source>
</evidence>
<dbReference type="KEGG" id="slia:HA039_14890"/>